<dbReference type="Gene3D" id="2.170.130.10">
    <property type="entry name" value="TonB-dependent receptor, plug domain"/>
    <property type="match status" value="1"/>
</dbReference>
<gene>
    <name evidence="14" type="ORF">DNK44_21735</name>
</gene>
<keyword evidence="4" id="KW-0410">Iron transport</keyword>
<dbReference type="Pfam" id="PF07715">
    <property type="entry name" value="Plug"/>
    <property type="match status" value="1"/>
</dbReference>
<feature type="domain" description="Secretin/TonB short N-terminal" evidence="13">
    <location>
        <begin position="43"/>
        <end position="93"/>
    </location>
</feature>
<dbReference type="Proteomes" id="UP000293172">
    <property type="component" value="Unassembled WGS sequence"/>
</dbReference>
<keyword evidence="6" id="KW-0408">Iron</keyword>
<dbReference type="EMBL" id="QJUL01000044">
    <property type="protein sequence ID" value="TBU86950.1"/>
    <property type="molecule type" value="Genomic_DNA"/>
</dbReference>
<comment type="caution">
    <text evidence="14">The sequence shown here is derived from an EMBL/GenBank/DDBJ whole genome shotgun (WGS) entry which is preliminary data.</text>
</comment>
<dbReference type="SMART" id="SM00965">
    <property type="entry name" value="STN"/>
    <property type="match status" value="1"/>
</dbReference>
<comment type="similarity">
    <text evidence="10 11">Belongs to the TonB-dependent receptor family.</text>
</comment>
<dbReference type="InterPro" id="IPR039426">
    <property type="entry name" value="TonB-dep_rcpt-like"/>
</dbReference>
<proteinExistence type="inferred from homology"/>
<dbReference type="PANTHER" id="PTHR47234">
    <property type="match status" value="1"/>
</dbReference>
<dbReference type="GO" id="GO:0009279">
    <property type="term" value="C:cell outer membrane"/>
    <property type="evidence" value="ECO:0007669"/>
    <property type="project" value="UniProtKB-SubCell"/>
</dbReference>
<comment type="subcellular location">
    <subcellularLocation>
        <location evidence="1 10">Cell outer membrane</location>
        <topology evidence="1 10">Multi-pass membrane protein</topology>
    </subcellularLocation>
</comment>
<evidence type="ECO:0000256" key="2">
    <source>
        <dbReference type="ARBA" id="ARBA00022448"/>
    </source>
</evidence>
<evidence type="ECO:0000256" key="6">
    <source>
        <dbReference type="ARBA" id="ARBA00023004"/>
    </source>
</evidence>
<dbReference type="GO" id="GO:0006826">
    <property type="term" value="P:iron ion transport"/>
    <property type="evidence" value="ECO:0007669"/>
    <property type="project" value="UniProtKB-KW"/>
</dbReference>
<keyword evidence="3 10" id="KW-1134">Transmembrane beta strand</keyword>
<organism evidence="14 15">
    <name type="scientific">Phytopseudomonas dryadis</name>
    <dbReference type="NCBI Taxonomy" id="2487520"/>
    <lineage>
        <taxon>Bacteria</taxon>
        <taxon>Pseudomonadati</taxon>
        <taxon>Pseudomonadota</taxon>
        <taxon>Gammaproteobacteria</taxon>
        <taxon>Pseudomonadales</taxon>
        <taxon>Pseudomonadaceae</taxon>
        <taxon>Phytopseudomonas</taxon>
    </lineage>
</organism>
<keyword evidence="8 10" id="KW-0472">Membrane</keyword>
<dbReference type="AlphaFoldDB" id="A0A4Q9QVY1"/>
<keyword evidence="9 10" id="KW-0998">Cell outer membrane</keyword>
<evidence type="ECO:0000256" key="7">
    <source>
        <dbReference type="ARBA" id="ARBA00023077"/>
    </source>
</evidence>
<keyword evidence="2 10" id="KW-0813">Transport</keyword>
<dbReference type="OrthoDB" id="9760494at2"/>
<keyword evidence="5 10" id="KW-0812">Transmembrane</keyword>
<evidence type="ECO:0000259" key="13">
    <source>
        <dbReference type="SMART" id="SM00965"/>
    </source>
</evidence>
<dbReference type="Gene3D" id="3.55.50.30">
    <property type="match status" value="1"/>
</dbReference>
<name>A0A4Q9QVY1_9GAMM</name>
<evidence type="ECO:0000256" key="4">
    <source>
        <dbReference type="ARBA" id="ARBA00022496"/>
    </source>
</evidence>
<dbReference type="InterPro" id="IPR011662">
    <property type="entry name" value="Secretin/TonB_short_N"/>
</dbReference>
<dbReference type="InterPro" id="IPR000531">
    <property type="entry name" value="Beta-barrel_TonB"/>
</dbReference>
<feature type="region of interest" description="Disordered" evidence="12">
    <location>
        <begin position="85"/>
        <end position="116"/>
    </location>
</feature>
<evidence type="ECO:0000256" key="5">
    <source>
        <dbReference type="ARBA" id="ARBA00022692"/>
    </source>
</evidence>
<evidence type="ECO:0000256" key="1">
    <source>
        <dbReference type="ARBA" id="ARBA00004571"/>
    </source>
</evidence>
<evidence type="ECO:0000256" key="10">
    <source>
        <dbReference type="PROSITE-ProRule" id="PRU01360"/>
    </source>
</evidence>
<evidence type="ECO:0000313" key="14">
    <source>
        <dbReference type="EMBL" id="TBU86950.1"/>
    </source>
</evidence>
<dbReference type="Pfam" id="PF00593">
    <property type="entry name" value="TonB_dep_Rec_b-barrel"/>
    <property type="match status" value="1"/>
</dbReference>
<keyword evidence="7 11" id="KW-0798">TonB box</keyword>
<dbReference type="Pfam" id="PF07660">
    <property type="entry name" value="STN"/>
    <property type="match status" value="1"/>
</dbReference>
<keyword evidence="14" id="KW-0675">Receptor</keyword>
<dbReference type="SUPFAM" id="SSF56935">
    <property type="entry name" value="Porins"/>
    <property type="match status" value="1"/>
</dbReference>
<dbReference type="InterPro" id="IPR037066">
    <property type="entry name" value="Plug_dom_sf"/>
</dbReference>
<dbReference type="InterPro" id="IPR012910">
    <property type="entry name" value="Plug_dom"/>
</dbReference>
<evidence type="ECO:0000256" key="11">
    <source>
        <dbReference type="RuleBase" id="RU003357"/>
    </source>
</evidence>
<feature type="compositionally biased region" description="Low complexity" evidence="12">
    <location>
        <begin position="99"/>
        <end position="112"/>
    </location>
</feature>
<dbReference type="PROSITE" id="PS52016">
    <property type="entry name" value="TONB_DEPENDENT_REC_3"/>
    <property type="match status" value="1"/>
</dbReference>
<evidence type="ECO:0000256" key="8">
    <source>
        <dbReference type="ARBA" id="ARBA00023136"/>
    </source>
</evidence>
<dbReference type="PANTHER" id="PTHR47234:SF3">
    <property type="entry name" value="SECRETIN_TONB SHORT N-TERMINAL DOMAIN-CONTAINING PROTEIN"/>
    <property type="match status" value="1"/>
</dbReference>
<evidence type="ECO:0000313" key="15">
    <source>
        <dbReference type="Proteomes" id="UP000293172"/>
    </source>
</evidence>
<evidence type="ECO:0000256" key="3">
    <source>
        <dbReference type="ARBA" id="ARBA00022452"/>
    </source>
</evidence>
<reference evidence="14 15" key="1">
    <citation type="submission" date="2018-06" db="EMBL/GenBank/DDBJ databases">
        <title>Three novel Pseudomonas species isolated from symptomatic oak.</title>
        <authorList>
            <person name="Bueno-Gonzalez V."/>
            <person name="Brady C."/>
        </authorList>
    </citation>
    <scope>NUCLEOTIDE SEQUENCE [LARGE SCALE GENOMIC DNA]</scope>
    <source>
        <strain evidence="14 15">P6B</strain>
    </source>
</reference>
<sequence length="873" mass="92403">MFCVPQALGYAQTAPEATALKSFNIPAQPLAGALREFARQSQQELLFTPDVVAGKATAGVQGAYAPAQALEILLRGTGVTAAGTPNGATLLREDDHPEPAATAGQAAASPDPVALNGDETALAEGTAPDGVERRTLDTVAVTGTRIRGGGTPSPVITIGSERITEEGLTNLGEVIRSIPQNFTGGQNPGVASGGFSGGGFANQNVTGGSSLNLRGLGPDASLTLLNGRRMAYGGIVQSVDISAIPVEAVDRIEIVADGASAIYGSDAVGGVGNVILKREYEGVTIGARYGDTSDGGLATREYTVTAGAVWSSGGLIAAYKDASVDPIYVDQRSYTGHLTPPTTIYPGSDLRSGLLSAYQNLGDTAEVRLDVLRSQRDQLYFYDYYGTNRISPETTTTLVAPSIELVLGHDWVMSLGGTWGKDEHDEYHVSDDIATGVRTVIVNDCSCNESRSYEVSAEGPLFALPGGDARLAVGAGYRKNEYLQYNHTTGARATQGDESVRFGYAEVNLPLVGSDQNVFGVHRLALSAAVRGEDYDSFGSVTTPKLGLIYSPNSDFTATTSWGRSFKAPTLFQQHYATFAQLTPRSRFGGTGYADSDMVLTRGGGNLDLKAERAQTWTASLVFHPEALPGLEAELTWFKINYTDRVVQPISNFSQSLSNPVYAQFISDSPSAEEIAAIVSAATVFYNWSNAAQDLNNVGTIIYFGYTNVARQEIEGLDLSGSYRFDLGPGQMTIRGAASWLDSSQQISPAQDFYDLSGTLFNPAKVNSRVGAVWEQGGFTASAFATYTGGVTNTVAATKTASFTTFDTTLRYATGHSRGALSGVQLVLSAQNLFDRAPPLYTPVSDAEYAPPYDTTNYSPIGRFLSVSLSKSW</sequence>
<dbReference type="InterPro" id="IPR036942">
    <property type="entry name" value="Beta-barrel_TonB_sf"/>
</dbReference>
<evidence type="ECO:0000256" key="9">
    <source>
        <dbReference type="ARBA" id="ARBA00023237"/>
    </source>
</evidence>
<accession>A0A4Q9QVY1</accession>
<evidence type="ECO:0000256" key="12">
    <source>
        <dbReference type="SAM" id="MobiDB-lite"/>
    </source>
</evidence>
<dbReference type="Gene3D" id="2.40.170.20">
    <property type="entry name" value="TonB-dependent receptor, beta-barrel domain"/>
    <property type="match status" value="1"/>
</dbReference>
<keyword evidence="4" id="KW-0406">Ion transport</keyword>
<protein>
    <submittedName>
        <fullName evidence="14">TonB-dependent receptor</fullName>
    </submittedName>
</protein>